<keyword evidence="2" id="KW-1185">Reference proteome</keyword>
<dbReference type="Pfam" id="PF12689">
    <property type="entry name" value="Acid_PPase"/>
    <property type="match status" value="1"/>
</dbReference>
<dbReference type="InterPro" id="IPR010033">
    <property type="entry name" value="HAD_SF_ppase_IIIC"/>
</dbReference>
<dbReference type="InterPro" id="IPR010036">
    <property type="entry name" value="MDP_1_eu_arc"/>
</dbReference>
<protein>
    <recommendedName>
        <fullName evidence="3">Magnesium-dependent phosphatase 1</fullName>
    </recommendedName>
</protein>
<sequence length="169" mass="19297">MSGKNGGKDLPKLVVFDLDFTLWPFWADTHVTAPFSRKSNGSVEDRHGYKIKLYDDTLEILRLLKSQGICLAAASRTEDPPAAKELLKVLNIDWYFSYKEIYPGSKVTHFKKFTQASGVSYSNMLFFDDEERNIHEISRLGVTCVLVRRGMNLAALQSGLKEYAEKQRR</sequence>
<dbReference type="PANTHER" id="PTHR17901">
    <property type="entry name" value="MAGNESIUM-DEPENDENT PHOSPHATASE 1 MDP1"/>
    <property type="match status" value="1"/>
</dbReference>
<accession>A0ABN8QA70</accession>
<evidence type="ECO:0000313" key="1">
    <source>
        <dbReference type="EMBL" id="CAH3158194.1"/>
    </source>
</evidence>
<dbReference type="InterPro" id="IPR023214">
    <property type="entry name" value="HAD_sf"/>
</dbReference>
<dbReference type="EMBL" id="CALNXI010001164">
    <property type="protein sequence ID" value="CAH3158194.1"/>
    <property type="molecule type" value="Genomic_DNA"/>
</dbReference>
<organism evidence="1 2">
    <name type="scientific">Porites evermanni</name>
    <dbReference type="NCBI Taxonomy" id="104178"/>
    <lineage>
        <taxon>Eukaryota</taxon>
        <taxon>Metazoa</taxon>
        <taxon>Cnidaria</taxon>
        <taxon>Anthozoa</taxon>
        <taxon>Hexacorallia</taxon>
        <taxon>Scleractinia</taxon>
        <taxon>Fungiina</taxon>
        <taxon>Poritidae</taxon>
        <taxon>Porites</taxon>
    </lineage>
</organism>
<evidence type="ECO:0000313" key="2">
    <source>
        <dbReference type="Proteomes" id="UP001159427"/>
    </source>
</evidence>
<proteinExistence type="predicted"/>
<comment type="caution">
    <text evidence="1">The sequence shown here is derived from an EMBL/GenBank/DDBJ whole genome shotgun (WGS) entry which is preliminary data.</text>
</comment>
<dbReference type="Proteomes" id="UP001159427">
    <property type="component" value="Unassembled WGS sequence"/>
</dbReference>
<dbReference type="SFLD" id="SFLDG01131">
    <property type="entry name" value="C1.5.2:_MDP_Like"/>
    <property type="match status" value="1"/>
</dbReference>
<evidence type="ECO:0008006" key="3">
    <source>
        <dbReference type="Google" id="ProtNLM"/>
    </source>
</evidence>
<dbReference type="InterPro" id="IPR035679">
    <property type="entry name" value="MDP-1_euk"/>
</dbReference>
<reference evidence="1 2" key="1">
    <citation type="submission" date="2022-05" db="EMBL/GenBank/DDBJ databases">
        <authorList>
            <consortium name="Genoscope - CEA"/>
            <person name="William W."/>
        </authorList>
    </citation>
    <scope>NUCLEOTIDE SEQUENCE [LARGE SCALE GENOMIC DNA]</scope>
</reference>
<dbReference type="NCBIfam" id="TIGR01685">
    <property type="entry name" value="MDP-1"/>
    <property type="match status" value="1"/>
</dbReference>
<dbReference type="PANTHER" id="PTHR17901:SF14">
    <property type="entry name" value="MAGNESIUM-DEPENDENT PHOSPHATASE 1"/>
    <property type="match status" value="1"/>
</dbReference>
<dbReference type="Gene3D" id="3.40.50.1000">
    <property type="entry name" value="HAD superfamily/HAD-like"/>
    <property type="match status" value="1"/>
</dbReference>
<dbReference type="CDD" id="cd07501">
    <property type="entry name" value="HAD_MDP-1_like"/>
    <property type="match status" value="1"/>
</dbReference>
<gene>
    <name evidence="1" type="ORF">PEVE_00002800</name>
</gene>
<dbReference type="NCBIfam" id="TIGR01681">
    <property type="entry name" value="HAD-SF-IIIC"/>
    <property type="match status" value="1"/>
</dbReference>
<dbReference type="InterPro" id="IPR036412">
    <property type="entry name" value="HAD-like_sf"/>
</dbReference>
<dbReference type="SFLD" id="SFLDS00003">
    <property type="entry name" value="Haloacid_Dehalogenase"/>
    <property type="match status" value="1"/>
</dbReference>
<dbReference type="SFLD" id="SFLDG01129">
    <property type="entry name" value="C1.5:_HAD__Beta-PGM__Phosphata"/>
    <property type="match status" value="1"/>
</dbReference>
<dbReference type="SUPFAM" id="SSF56784">
    <property type="entry name" value="HAD-like"/>
    <property type="match status" value="1"/>
</dbReference>
<name>A0ABN8QA70_9CNID</name>